<dbReference type="RefSeq" id="WP_309727805.1">
    <property type="nucleotide sequence ID" value="NZ_JAVDQA010000003.1"/>
</dbReference>
<name>A0ABU1K8L3_9FLAO</name>
<feature type="chain" id="PRO_5045803341" evidence="1">
    <location>
        <begin position="22"/>
        <end position="156"/>
    </location>
</feature>
<reference evidence="2 3" key="1">
    <citation type="submission" date="2023-07" db="EMBL/GenBank/DDBJ databases">
        <title>Genomic Encyclopedia of Type Strains, Phase IV (KMG-IV): sequencing the most valuable type-strain genomes for metagenomic binning, comparative biology and taxonomic classification.</title>
        <authorList>
            <person name="Goeker M."/>
        </authorList>
    </citation>
    <scope>NUCLEOTIDE SEQUENCE [LARGE SCALE GENOMIC DNA]</scope>
    <source>
        <strain evidence="2 3">DSM 102814</strain>
    </source>
</reference>
<gene>
    <name evidence="2" type="ORF">GGR31_001556</name>
</gene>
<protein>
    <submittedName>
        <fullName evidence="2">Uncharacterized protein YfaP (DUF2135 family)</fullName>
    </submittedName>
</protein>
<evidence type="ECO:0000313" key="3">
    <source>
        <dbReference type="Proteomes" id="UP001257659"/>
    </source>
</evidence>
<evidence type="ECO:0000256" key="1">
    <source>
        <dbReference type="SAM" id="SignalP"/>
    </source>
</evidence>
<dbReference type="Proteomes" id="UP001257659">
    <property type="component" value="Unassembled WGS sequence"/>
</dbReference>
<dbReference type="EMBL" id="JAVDQA010000003">
    <property type="protein sequence ID" value="MDR6300913.1"/>
    <property type="molecule type" value="Genomic_DNA"/>
</dbReference>
<keyword evidence="1" id="KW-0732">Signal</keyword>
<comment type="caution">
    <text evidence="2">The sequence shown here is derived from an EMBL/GenBank/DDBJ whole genome shotgun (WGS) entry which is preliminary data.</text>
</comment>
<keyword evidence="3" id="KW-1185">Reference proteome</keyword>
<feature type="signal peptide" evidence="1">
    <location>
        <begin position="1"/>
        <end position="21"/>
    </location>
</feature>
<dbReference type="PROSITE" id="PS51257">
    <property type="entry name" value="PROKAR_LIPOPROTEIN"/>
    <property type="match status" value="1"/>
</dbReference>
<evidence type="ECO:0000313" key="2">
    <source>
        <dbReference type="EMBL" id="MDR6300913.1"/>
    </source>
</evidence>
<accession>A0ABU1K8L3</accession>
<proteinExistence type="predicted"/>
<organism evidence="2 3">
    <name type="scientific">Mesonia maritima</name>
    <dbReference type="NCBI Taxonomy" id="1793873"/>
    <lineage>
        <taxon>Bacteria</taxon>
        <taxon>Pseudomonadati</taxon>
        <taxon>Bacteroidota</taxon>
        <taxon>Flavobacteriia</taxon>
        <taxon>Flavobacteriales</taxon>
        <taxon>Flavobacteriaceae</taxon>
        <taxon>Mesonia</taxon>
    </lineage>
</organism>
<sequence length="156" mass="17858">MKNSILYLHFLIAFFSFITLFSCDHDDNTEKDLIGNEGNPRFNLEFDRSNGADLDLYVKTPNNVMMYFANPIYEGGKVDVDCLCGNCPDGPVENIYWEDGTAPIGKYEYWVEYYDSCNEIQKPTDFTLRVTKNGKLIALHNGTIEKGTSTKFIHQQ</sequence>